<dbReference type="VEuPathDB" id="FungiDB:D8B26_006732"/>
<organism evidence="3">
    <name type="scientific">Coccidioides posadasii (strain RMSCC 757 / Silveira)</name>
    <name type="common">Valley fever fungus</name>
    <dbReference type="NCBI Taxonomy" id="443226"/>
    <lineage>
        <taxon>Eukaryota</taxon>
        <taxon>Fungi</taxon>
        <taxon>Dikarya</taxon>
        <taxon>Ascomycota</taxon>
        <taxon>Pezizomycotina</taxon>
        <taxon>Eurotiomycetes</taxon>
        <taxon>Eurotiomycetidae</taxon>
        <taxon>Onygenales</taxon>
        <taxon>Onygenaceae</taxon>
        <taxon>Coccidioides</taxon>
    </lineage>
</organism>
<keyword evidence="3" id="KW-1185">Reference proteome</keyword>
<proteinExistence type="predicted"/>
<protein>
    <submittedName>
        <fullName evidence="2">Uncharacterized protein</fullName>
    </submittedName>
</protein>
<reference evidence="3" key="2">
    <citation type="submission" date="2010-03" db="EMBL/GenBank/DDBJ databases">
        <title>The genome sequence of Coccidioides posadasii strain Silveira.</title>
        <authorList>
            <consortium name="The Broad Institute Genome Sequencing Center for Infectious Disease"/>
            <person name="Neafsey D."/>
            <person name="Orbach M."/>
            <person name="Henn M.R."/>
            <person name="Cole G.T."/>
            <person name="Galgiani J."/>
            <person name="Gardner M.J."/>
            <person name="Kirkland T.N."/>
            <person name="Taylor J.W."/>
            <person name="Young S.K."/>
            <person name="Zeng Q."/>
            <person name="Koehrsen M."/>
            <person name="Alvarado L."/>
            <person name="Berlin A."/>
            <person name="Borenstein D."/>
            <person name="Chapman S.B."/>
            <person name="Chen Z."/>
            <person name="Engels R."/>
            <person name="Freedman E."/>
            <person name="Gellesch M."/>
            <person name="Goldberg J."/>
            <person name="Griggs A."/>
            <person name="Gujja S."/>
            <person name="Heilman E."/>
            <person name="Heiman D."/>
            <person name="Howarth C."/>
            <person name="Jen D."/>
            <person name="Larson L."/>
            <person name="Mehta T."/>
            <person name="Neiman D."/>
            <person name="Park D."/>
            <person name="Pearson M."/>
            <person name="Richards J."/>
            <person name="Roberts A."/>
            <person name="Saif S."/>
            <person name="Shea T."/>
            <person name="Shenoy N."/>
            <person name="Sisk P."/>
            <person name="Stolte C."/>
            <person name="Sykes S."/>
            <person name="Walk T."/>
            <person name="White J."/>
            <person name="Yandava C."/>
            <person name="Haas B."/>
            <person name="Nusbaum C."/>
            <person name="Birren B."/>
        </authorList>
    </citation>
    <scope>NUCLEOTIDE SEQUENCE [LARGE SCALE GENOMIC DNA]</scope>
    <source>
        <strain evidence="3">RMSCC 757 / Silveira</strain>
    </source>
</reference>
<dbReference type="AlphaFoldDB" id="E9CR96"/>
<reference evidence="3" key="1">
    <citation type="journal article" date="2010" name="Genome Res.">
        <title>Population genomic sequencing of Coccidioides fungi reveals recent hybridization and transposon control.</title>
        <authorList>
            <person name="Neafsey D.E."/>
            <person name="Barker B.M."/>
            <person name="Sharpton T.J."/>
            <person name="Stajich J.E."/>
            <person name="Park D.J."/>
            <person name="Whiston E."/>
            <person name="Hung C.-Y."/>
            <person name="McMahan C."/>
            <person name="White J."/>
            <person name="Sykes S."/>
            <person name="Heiman D."/>
            <person name="Young S."/>
            <person name="Zeng Q."/>
            <person name="Abouelleil A."/>
            <person name="Aftuck L."/>
            <person name="Bessette D."/>
            <person name="Brown A."/>
            <person name="FitzGerald M."/>
            <person name="Lui A."/>
            <person name="Macdonald J.P."/>
            <person name="Priest M."/>
            <person name="Orbach M.J."/>
            <person name="Galgiani J.N."/>
            <person name="Kirkland T.N."/>
            <person name="Cole G.T."/>
            <person name="Birren B.W."/>
            <person name="Henn M.R."/>
            <person name="Taylor J.W."/>
            <person name="Rounsley S.D."/>
        </authorList>
    </citation>
    <scope>NUCLEOTIDE SEQUENCE [LARGE SCALE GENOMIC DNA]</scope>
    <source>
        <strain evidence="3">RMSCC 757 / Silveira</strain>
    </source>
</reference>
<name>E9CR96_COCPS</name>
<evidence type="ECO:0000256" key="1">
    <source>
        <dbReference type="SAM" id="MobiDB-lite"/>
    </source>
</evidence>
<evidence type="ECO:0000313" key="2">
    <source>
        <dbReference type="EMBL" id="EFW23228.1"/>
    </source>
</evidence>
<feature type="compositionally biased region" description="Basic and acidic residues" evidence="1">
    <location>
        <begin position="21"/>
        <end position="55"/>
    </location>
</feature>
<feature type="region of interest" description="Disordered" evidence="1">
    <location>
        <begin position="18"/>
        <end position="80"/>
    </location>
</feature>
<dbReference type="OrthoDB" id="5326346at2759"/>
<gene>
    <name evidence="2" type="ORF">CPSG_01127</name>
</gene>
<sequence length="370" mass="42522">MEVKYYEIDPDGDVLLLLRTAKQEDESSEDRESANDEPKAETPNERMETEKRETECSGDAKSADEKTKAESPTESVESSDIDIRMRLSSKHLILASRYFQRMLGGDWKEGCILRDGRQLEVTEEGWKSGPFLILMNIIHGRTKKVPRTVTIDVLTEIASLVDYYECLEVVEIMAEIWTSKITIPHVTLKDIAQCIWLSYTFRWESKFKTWTKRAILTLEGPFYTQGLPIPDRILNEIQERREESIKRIVAYLHGLLAEFTKTEPCCTECSCMMLGALTRALSMMHLLSPRPSRPFSRLNLRDMLDGLAKIYSPKWYLKYHGREAHKCSLESIIQPTLNSVTESITGLELENFVRPEPISRGSLRSSQTKD</sequence>
<evidence type="ECO:0000313" key="3">
    <source>
        <dbReference type="Proteomes" id="UP000002497"/>
    </source>
</evidence>
<dbReference type="STRING" id="443226.E9CR96"/>
<accession>E9CR96</accession>
<feature type="compositionally biased region" description="Basic and acidic residues" evidence="1">
    <location>
        <begin position="61"/>
        <end position="71"/>
    </location>
</feature>
<dbReference type="OMA" id="AVMVDYY"/>
<dbReference type="Proteomes" id="UP000002497">
    <property type="component" value="Unassembled WGS sequence"/>
</dbReference>
<dbReference type="VEuPathDB" id="FungiDB:CPSG_01127"/>
<dbReference type="HOGENOM" id="CLU_031555_3_1_1"/>
<dbReference type="EMBL" id="GL636486">
    <property type="protein sequence ID" value="EFW23228.1"/>
    <property type="molecule type" value="Genomic_DNA"/>
</dbReference>